<evidence type="ECO:0000313" key="2">
    <source>
        <dbReference type="Proteomes" id="UP000011761"/>
    </source>
</evidence>
<reference evidence="1 2" key="1">
    <citation type="journal article" date="2012" name="PLoS Pathog.">
        <title>Diverse lifestyles and strategies of plant pathogenesis encoded in the genomes of eighteen Dothideomycetes fungi.</title>
        <authorList>
            <person name="Ohm R.A."/>
            <person name="Feau N."/>
            <person name="Henrissat B."/>
            <person name="Schoch C.L."/>
            <person name="Horwitz B.A."/>
            <person name="Barry K.W."/>
            <person name="Condon B.J."/>
            <person name="Copeland A.C."/>
            <person name="Dhillon B."/>
            <person name="Glaser F."/>
            <person name="Hesse C.N."/>
            <person name="Kosti I."/>
            <person name="LaButti K."/>
            <person name="Lindquist E.A."/>
            <person name="Lucas S."/>
            <person name="Salamov A.A."/>
            <person name="Bradshaw R.E."/>
            <person name="Ciuffetti L."/>
            <person name="Hamelin R.C."/>
            <person name="Kema G.H.J."/>
            <person name="Lawrence C."/>
            <person name="Scott J.A."/>
            <person name="Spatafora J.W."/>
            <person name="Turgeon B.G."/>
            <person name="de Wit P.J.G.M."/>
            <person name="Zhong S."/>
            <person name="Goodwin S.B."/>
            <person name="Grigoriev I.V."/>
        </authorList>
    </citation>
    <scope>NUCLEOTIDE SEQUENCE [LARGE SCALE GENOMIC DNA]</scope>
    <source>
        <strain evidence="1 2">UAMH 10762</strain>
    </source>
</reference>
<dbReference type="Proteomes" id="UP000011761">
    <property type="component" value="Unassembled WGS sequence"/>
</dbReference>
<dbReference type="HOGENOM" id="CLU_2811928_0_0_1"/>
<protein>
    <submittedName>
        <fullName evidence="1">Uncharacterized protein</fullName>
    </submittedName>
</protein>
<dbReference type="RefSeq" id="XP_007678843.1">
    <property type="nucleotide sequence ID" value="XM_007680653.1"/>
</dbReference>
<proteinExistence type="predicted"/>
<organism evidence="1 2">
    <name type="scientific">Baudoinia panamericana (strain UAMH 10762)</name>
    <name type="common">Angels' share fungus</name>
    <name type="synonym">Baudoinia compniacensis (strain UAMH 10762)</name>
    <dbReference type="NCBI Taxonomy" id="717646"/>
    <lineage>
        <taxon>Eukaryota</taxon>
        <taxon>Fungi</taxon>
        <taxon>Dikarya</taxon>
        <taxon>Ascomycota</taxon>
        <taxon>Pezizomycotina</taxon>
        <taxon>Dothideomycetes</taxon>
        <taxon>Dothideomycetidae</taxon>
        <taxon>Mycosphaerellales</taxon>
        <taxon>Teratosphaeriaceae</taxon>
        <taxon>Baudoinia</taxon>
    </lineage>
</organism>
<name>M2N3Z7_BAUPA</name>
<gene>
    <name evidence="1" type="ORF">BAUCODRAFT_124506</name>
</gene>
<sequence>MTTIPTPSSICYVLSTALDYTLDQDTSDTRRSGLVHDVLMFFVAGKYLVRLLQDLAASRSEDCVADD</sequence>
<accession>M2N3Z7</accession>
<dbReference type="EMBL" id="KB445559">
    <property type="protein sequence ID" value="EMC93744.1"/>
    <property type="molecule type" value="Genomic_DNA"/>
</dbReference>
<dbReference type="AlphaFoldDB" id="M2N3Z7"/>
<keyword evidence="2" id="KW-1185">Reference proteome</keyword>
<dbReference type="GeneID" id="19107881"/>
<evidence type="ECO:0000313" key="1">
    <source>
        <dbReference type="EMBL" id="EMC93744.1"/>
    </source>
</evidence>
<dbReference type="KEGG" id="bcom:BAUCODRAFT_124506"/>